<organism evidence="3 4">
    <name type="scientific">Liquidambar formosana</name>
    <name type="common">Formosan gum</name>
    <dbReference type="NCBI Taxonomy" id="63359"/>
    <lineage>
        <taxon>Eukaryota</taxon>
        <taxon>Viridiplantae</taxon>
        <taxon>Streptophyta</taxon>
        <taxon>Embryophyta</taxon>
        <taxon>Tracheophyta</taxon>
        <taxon>Spermatophyta</taxon>
        <taxon>Magnoliopsida</taxon>
        <taxon>eudicotyledons</taxon>
        <taxon>Gunneridae</taxon>
        <taxon>Pentapetalae</taxon>
        <taxon>Saxifragales</taxon>
        <taxon>Altingiaceae</taxon>
        <taxon>Liquidambar</taxon>
    </lineage>
</organism>
<gene>
    <name evidence="3" type="ORF">L1049_006278</name>
</gene>
<proteinExistence type="predicted"/>
<dbReference type="InterPro" id="IPR036047">
    <property type="entry name" value="F-box-like_dom_sf"/>
</dbReference>
<evidence type="ECO:0000313" key="4">
    <source>
        <dbReference type="Proteomes" id="UP001415857"/>
    </source>
</evidence>
<feature type="domain" description="At2g35280-like TPR" evidence="2">
    <location>
        <begin position="147"/>
        <end position="251"/>
    </location>
</feature>
<dbReference type="Proteomes" id="UP001415857">
    <property type="component" value="Unassembled WGS sequence"/>
</dbReference>
<dbReference type="SUPFAM" id="SSF81383">
    <property type="entry name" value="F-box domain"/>
    <property type="match status" value="1"/>
</dbReference>
<dbReference type="InterPro" id="IPR040338">
    <property type="entry name" value="At1g67623-like"/>
</dbReference>
<protein>
    <recommendedName>
        <fullName evidence="2">At2g35280-like TPR domain-containing protein</fullName>
    </recommendedName>
</protein>
<comment type="caution">
    <text evidence="3">The sequence shown here is derived from an EMBL/GenBank/DDBJ whole genome shotgun (WGS) entry which is preliminary data.</text>
</comment>
<feature type="compositionally biased region" description="Polar residues" evidence="1">
    <location>
        <begin position="332"/>
        <end position="346"/>
    </location>
</feature>
<dbReference type="EMBL" id="JBBPBK010000010">
    <property type="protein sequence ID" value="KAK9276742.1"/>
    <property type="molecule type" value="Genomic_DNA"/>
</dbReference>
<evidence type="ECO:0000256" key="1">
    <source>
        <dbReference type="SAM" id="MobiDB-lite"/>
    </source>
</evidence>
<dbReference type="PANTHER" id="PTHR33784:SF10">
    <property type="entry name" value="F-BOX PROTEIN"/>
    <property type="match status" value="1"/>
</dbReference>
<evidence type="ECO:0000313" key="3">
    <source>
        <dbReference type="EMBL" id="KAK9276742.1"/>
    </source>
</evidence>
<sequence length="346" mass="38227">MAASGLHSFPSAADAVVWDSRQNKKSKWDKVDGDRRNTLPSGGQDSISTLGHMLHFYPLLMLVLDILLSQEEQSLGPNFHFKGTKKQRITSMLRVPPIFLLNNELIVDILAHVGASSFMDLFNAKLCCKVFNEAAKHDLVYMHVCLKKIPTNPWCPSEQLSSFLMRCRECGNPEALFRQGLLEYFNREERELGLNYFQRATISGHIEASYILGIINLCSGELGIGIQLLDSIRRSRVTRVGECRRKLKAALATLCTHILAKGRGVLDDCAVEEVGADNGRSGISLYTHDGHGSGYGGATTPMAKTLATATNVHQSLTPFSSSSPKFDPKPNTHLQLHNTFDSKPNT</sequence>
<dbReference type="PANTHER" id="PTHR33784">
    <property type="entry name" value="OS05G0482100 PROTEIN"/>
    <property type="match status" value="1"/>
</dbReference>
<dbReference type="AlphaFoldDB" id="A0AAP0WQT5"/>
<feature type="region of interest" description="Disordered" evidence="1">
    <location>
        <begin position="317"/>
        <end position="346"/>
    </location>
</feature>
<reference evidence="3 4" key="1">
    <citation type="journal article" date="2024" name="Plant J.">
        <title>Genome sequences and population genomics reveal climatic adaptation and genomic divergence between two closely related sweetgum species.</title>
        <authorList>
            <person name="Xu W.Q."/>
            <person name="Ren C.Q."/>
            <person name="Zhang X.Y."/>
            <person name="Comes H.P."/>
            <person name="Liu X.H."/>
            <person name="Li Y.G."/>
            <person name="Kettle C.J."/>
            <person name="Jalonen R."/>
            <person name="Gaisberger H."/>
            <person name="Ma Y.Z."/>
            <person name="Qiu Y.X."/>
        </authorList>
    </citation>
    <scope>NUCLEOTIDE SEQUENCE [LARGE SCALE GENOMIC DNA]</scope>
    <source>
        <strain evidence="3">Hangzhou</strain>
    </source>
</reference>
<name>A0AAP0WQT5_LIQFO</name>
<dbReference type="InterPro" id="IPR057136">
    <property type="entry name" value="At2g35280_TPR_dom"/>
</dbReference>
<dbReference type="Pfam" id="PF23310">
    <property type="entry name" value="TPR_27"/>
    <property type="match status" value="1"/>
</dbReference>
<evidence type="ECO:0000259" key="2">
    <source>
        <dbReference type="Pfam" id="PF23310"/>
    </source>
</evidence>
<accession>A0AAP0WQT5</accession>
<keyword evidence="4" id="KW-1185">Reference proteome</keyword>